<accession>A0ABV3SXM2</accession>
<gene>
    <name evidence="2" type="ORF">AB3X52_06185</name>
</gene>
<organism evidence="2 3">
    <name type="scientific">Nocardioides eburneus</name>
    <dbReference type="NCBI Taxonomy" id="3231482"/>
    <lineage>
        <taxon>Bacteria</taxon>
        <taxon>Bacillati</taxon>
        <taxon>Actinomycetota</taxon>
        <taxon>Actinomycetes</taxon>
        <taxon>Propionibacteriales</taxon>
        <taxon>Nocardioidaceae</taxon>
        <taxon>Nocardioides</taxon>
    </lineage>
</organism>
<evidence type="ECO:0000313" key="3">
    <source>
        <dbReference type="Proteomes" id="UP001556631"/>
    </source>
</evidence>
<keyword evidence="3" id="KW-1185">Reference proteome</keyword>
<sequence>MARNPGIRAAREATRRETQDLIATLRRERDDLQRQREAYRRQKAARDAERAEERRRGDHGPDLQAVQRRIDAGQTTWDDVVAGRDDHPSAQAVRANVTQNLDQLSRHLADDPDFVRDADALRDLNDQIDRDSHRGR</sequence>
<feature type="region of interest" description="Disordered" evidence="1">
    <location>
        <begin position="24"/>
        <end position="66"/>
    </location>
</feature>
<evidence type="ECO:0000313" key="2">
    <source>
        <dbReference type="EMBL" id="MEX0427204.1"/>
    </source>
</evidence>
<dbReference type="RefSeq" id="WP_367992361.1">
    <property type="nucleotide sequence ID" value="NZ_JBFPJR010000008.1"/>
</dbReference>
<feature type="compositionally biased region" description="Basic and acidic residues" evidence="1">
    <location>
        <begin position="24"/>
        <end position="61"/>
    </location>
</feature>
<evidence type="ECO:0000256" key="1">
    <source>
        <dbReference type="SAM" id="MobiDB-lite"/>
    </source>
</evidence>
<dbReference type="Proteomes" id="UP001556631">
    <property type="component" value="Unassembled WGS sequence"/>
</dbReference>
<dbReference type="EMBL" id="JBFPJR010000008">
    <property type="protein sequence ID" value="MEX0427204.1"/>
    <property type="molecule type" value="Genomic_DNA"/>
</dbReference>
<name>A0ABV3SXM2_9ACTN</name>
<proteinExistence type="predicted"/>
<comment type="caution">
    <text evidence="2">The sequence shown here is derived from an EMBL/GenBank/DDBJ whole genome shotgun (WGS) entry which is preliminary data.</text>
</comment>
<reference evidence="2 3" key="1">
    <citation type="submission" date="2024-07" db="EMBL/GenBank/DDBJ databases">
        <authorList>
            <person name="Lee S."/>
            <person name="Kang M."/>
        </authorList>
    </citation>
    <scope>NUCLEOTIDE SEQUENCE [LARGE SCALE GENOMIC DNA]</scope>
    <source>
        <strain evidence="2 3">DS6</strain>
    </source>
</reference>
<protein>
    <submittedName>
        <fullName evidence="2">Uncharacterized protein</fullName>
    </submittedName>
</protein>